<dbReference type="AlphaFoldDB" id="X1PHU8"/>
<name>X1PHU8_9ZZZZ</name>
<sequence length="55" mass="6252">SEYRRKGWTGLALAERWSLSPAWISKLGNDPDREAHWDDAVRGLPTVKKLKSSSK</sequence>
<evidence type="ECO:0008006" key="2">
    <source>
        <dbReference type="Google" id="ProtNLM"/>
    </source>
</evidence>
<feature type="non-terminal residue" evidence="1">
    <location>
        <position position="1"/>
    </location>
</feature>
<gene>
    <name evidence="1" type="ORF">S06H3_48002</name>
</gene>
<evidence type="ECO:0000313" key="1">
    <source>
        <dbReference type="EMBL" id="GAI38610.1"/>
    </source>
</evidence>
<organism evidence="1">
    <name type="scientific">marine sediment metagenome</name>
    <dbReference type="NCBI Taxonomy" id="412755"/>
    <lineage>
        <taxon>unclassified sequences</taxon>
        <taxon>metagenomes</taxon>
        <taxon>ecological metagenomes</taxon>
    </lineage>
</organism>
<proteinExistence type="predicted"/>
<reference evidence="1" key="1">
    <citation type="journal article" date="2014" name="Front. Microbiol.">
        <title>High frequency of phylogenetically diverse reductive dehalogenase-homologous genes in deep subseafloor sedimentary metagenomes.</title>
        <authorList>
            <person name="Kawai M."/>
            <person name="Futagami T."/>
            <person name="Toyoda A."/>
            <person name="Takaki Y."/>
            <person name="Nishi S."/>
            <person name="Hori S."/>
            <person name="Arai W."/>
            <person name="Tsubouchi T."/>
            <person name="Morono Y."/>
            <person name="Uchiyama I."/>
            <person name="Ito T."/>
            <person name="Fujiyama A."/>
            <person name="Inagaki F."/>
            <person name="Takami H."/>
        </authorList>
    </citation>
    <scope>NUCLEOTIDE SEQUENCE</scope>
    <source>
        <strain evidence="1">Expedition CK06-06</strain>
    </source>
</reference>
<comment type="caution">
    <text evidence="1">The sequence shown here is derived from an EMBL/GenBank/DDBJ whole genome shotgun (WGS) entry which is preliminary data.</text>
</comment>
<dbReference type="EMBL" id="BARV01030198">
    <property type="protein sequence ID" value="GAI38610.1"/>
    <property type="molecule type" value="Genomic_DNA"/>
</dbReference>
<protein>
    <recommendedName>
        <fullName evidence="2">HTH cro/C1-type domain-containing protein</fullName>
    </recommendedName>
</protein>
<accession>X1PHU8</accession>